<keyword evidence="2" id="KW-1185">Reference proteome</keyword>
<dbReference type="EMBL" id="CP022196">
    <property type="protein sequence ID" value="ATG47230.1"/>
    <property type="molecule type" value="Genomic_DNA"/>
</dbReference>
<evidence type="ECO:0008006" key="3">
    <source>
        <dbReference type="Google" id="ProtNLM"/>
    </source>
</evidence>
<dbReference type="STRING" id="1758178.GCA_001550095_03273"/>
<dbReference type="NCBIfam" id="TIGR01560">
    <property type="entry name" value="put_DNA_pack"/>
    <property type="match status" value="1"/>
</dbReference>
<dbReference type="AlphaFoldDB" id="A0A291GB11"/>
<evidence type="ECO:0000313" key="1">
    <source>
        <dbReference type="EMBL" id="ATG47230.1"/>
    </source>
</evidence>
<dbReference type="CDD" id="cd08054">
    <property type="entry name" value="gp6"/>
    <property type="match status" value="1"/>
</dbReference>
<organism evidence="1 2">
    <name type="scientific">Celeribacter ethanolicus</name>
    <dbReference type="NCBI Taxonomy" id="1758178"/>
    <lineage>
        <taxon>Bacteria</taxon>
        <taxon>Pseudomonadati</taxon>
        <taxon>Pseudomonadota</taxon>
        <taxon>Alphaproteobacteria</taxon>
        <taxon>Rhodobacterales</taxon>
        <taxon>Roseobacteraceae</taxon>
        <taxon>Celeribacter</taxon>
    </lineage>
</organism>
<sequence length="198" mass="21713">MMLMEQTQVATAALPVAEFRDHMRLGTGFDDDGVQDGVLESFLRAAMAAVEARTNKVLITRDFLYTVTAWRDLSAQVLPVAPVTAVASFVIVDRLGAETTVDSAKYMLEPDMHRSRVVSTGFVLPQIPVAGQAKFTFTAGFADTWGALPADLAQAVFLLAAHYYEHRHETVVGEATMPFGVSTLLERYRNLRLFGGRS</sequence>
<dbReference type="RefSeq" id="WP_096805334.1">
    <property type="nucleotide sequence ID" value="NZ_CP022196.1"/>
</dbReference>
<dbReference type="Proteomes" id="UP000217935">
    <property type="component" value="Chromosome"/>
</dbReference>
<dbReference type="InterPro" id="IPR011738">
    <property type="entry name" value="Phage_CHP"/>
</dbReference>
<reference evidence="1 2" key="1">
    <citation type="submission" date="2017-06" db="EMBL/GenBank/DDBJ databases">
        <title>Celeribacter sp. TSPH2 complete genome sequence.</title>
        <authorList>
            <person name="Woo J.-H."/>
            <person name="Kim H.-S."/>
        </authorList>
    </citation>
    <scope>NUCLEOTIDE SEQUENCE [LARGE SCALE GENOMIC DNA]</scope>
    <source>
        <strain evidence="1 2">TSPH2</strain>
    </source>
</reference>
<evidence type="ECO:0000313" key="2">
    <source>
        <dbReference type="Proteomes" id="UP000217935"/>
    </source>
</evidence>
<dbReference type="OrthoDB" id="8478788at2"/>
<dbReference type="NCBIfam" id="TIGR02215">
    <property type="entry name" value="phage_chp_gp8"/>
    <property type="match status" value="1"/>
</dbReference>
<protein>
    <recommendedName>
        <fullName evidence="3">Phage gp6-like head-tail connector protein</fullName>
    </recommendedName>
</protein>
<accession>A0A291GB11</accession>
<dbReference type="KEGG" id="ceh:CEW89_06395"/>
<proteinExistence type="predicted"/>
<gene>
    <name evidence="1" type="ORF">CEW89_06395</name>
</gene>
<name>A0A291GB11_9RHOB</name>
<dbReference type="InterPro" id="IPR006450">
    <property type="entry name" value="Phage_HK97_gp6-like"/>
</dbReference>
<dbReference type="Gene3D" id="1.10.3230.30">
    <property type="entry name" value="Phage gp6-like head-tail connector protein"/>
    <property type="match status" value="1"/>
</dbReference>